<dbReference type="EC" id="2.7.7.65" evidence="1"/>
<dbReference type="KEGG" id="sku:Sulku_0520"/>
<gene>
    <name evidence="5" type="ordered locus">Sulku_0520</name>
</gene>
<dbReference type="NCBIfam" id="TIGR00254">
    <property type="entry name" value="GGDEF"/>
    <property type="match status" value="1"/>
</dbReference>
<dbReference type="Pfam" id="PF00990">
    <property type="entry name" value="GGDEF"/>
    <property type="match status" value="1"/>
</dbReference>
<dbReference type="PANTHER" id="PTHR45138:SF9">
    <property type="entry name" value="DIGUANYLATE CYCLASE DGCM-RELATED"/>
    <property type="match status" value="1"/>
</dbReference>
<dbReference type="InterPro" id="IPR043128">
    <property type="entry name" value="Rev_trsase/Diguanyl_cyclase"/>
</dbReference>
<evidence type="ECO:0000256" key="3">
    <source>
        <dbReference type="SAM" id="Coils"/>
    </source>
</evidence>
<feature type="coiled-coil region" evidence="3">
    <location>
        <begin position="273"/>
        <end position="350"/>
    </location>
</feature>
<dbReference type="CDD" id="cd01949">
    <property type="entry name" value="GGDEF"/>
    <property type="match status" value="1"/>
</dbReference>
<proteinExistence type="predicted"/>
<reference evidence="5 6" key="1">
    <citation type="journal article" date="2012" name="Stand. Genomic Sci.">
        <title>Complete genome sequence of the sulfur compounds oxidizing chemolithoautotroph Sulfuricurvum kujiense type strain (YK-1(T)).</title>
        <authorList>
            <person name="Han C."/>
            <person name="Kotsyurbenko O."/>
            <person name="Chertkov O."/>
            <person name="Held B."/>
            <person name="Lapidus A."/>
            <person name="Nolan M."/>
            <person name="Lucas S."/>
            <person name="Hammon N."/>
            <person name="Deshpande S."/>
            <person name="Cheng J.F."/>
            <person name="Tapia R."/>
            <person name="Goodwin L.A."/>
            <person name="Pitluck S."/>
            <person name="Liolios K."/>
            <person name="Pagani I."/>
            <person name="Ivanova N."/>
            <person name="Mavromatis K."/>
            <person name="Mikhailova N."/>
            <person name="Pati A."/>
            <person name="Chen A."/>
            <person name="Palaniappan K."/>
            <person name="Land M."/>
            <person name="Hauser L."/>
            <person name="Chang Y.J."/>
            <person name="Jeffries C.D."/>
            <person name="Brambilla E.M."/>
            <person name="Rohde M."/>
            <person name="Spring S."/>
            <person name="Sikorski J."/>
            <person name="Goker M."/>
            <person name="Woyke T."/>
            <person name="Bristow J."/>
            <person name="Eisen J.A."/>
            <person name="Markowitz V."/>
            <person name="Hugenholtz P."/>
            <person name="Kyrpides N.C."/>
            <person name="Klenk H.P."/>
            <person name="Detter J.C."/>
        </authorList>
    </citation>
    <scope>NUCLEOTIDE SEQUENCE [LARGE SCALE GENOMIC DNA]</scope>
    <source>
        <strain evidence="6">ATCC BAA-921 / DSM 16994 / JCM 11577 / YK-1</strain>
    </source>
</reference>
<keyword evidence="6" id="KW-1185">Reference proteome</keyword>
<dbReference type="Gene3D" id="3.30.70.270">
    <property type="match status" value="1"/>
</dbReference>
<dbReference type="HOGENOM" id="CLU_039381_0_0_7"/>
<feature type="domain" description="GGDEF" evidence="4">
    <location>
        <begin position="381"/>
        <end position="511"/>
    </location>
</feature>
<dbReference type="RefSeq" id="WP_013459384.1">
    <property type="nucleotide sequence ID" value="NC_014762.1"/>
</dbReference>
<evidence type="ECO:0000256" key="1">
    <source>
        <dbReference type="ARBA" id="ARBA00012528"/>
    </source>
</evidence>
<keyword evidence="3" id="KW-0175">Coiled coil</keyword>
<dbReference type="InterPro" id="IPR000160">
    <property type="entry name" value="GGDEF_dom"/>
</dbReference>
<accession>E4U022</accession>
<evidence type="ECO:0000313" key="6">
    <source>
        <dbReference type="Proteomes" id="UP000008721"/>
    </source>
</evidence>
<dbReference type="SMART" id="SM00267">
    <property type="entry name" value="GGDEF"/>
    <property type="match status" value="1"/>
</dbReference>
<dbReference type="Proteomes" id="UP000008721">
    <property type="component" value="Chromosome"/>
</dbReference>
<dbReference type="eggNOG" id="COG3706">
    <property type="taxonomic scope" value="Bacteria"/>
</dbReference>
<dbReference type="STRING" id="709032.Sulku_0520"/>
<evidence type="ECO:0000313" key="5">
    <source>
        <dbReference type="EMBL" id="ADR33187.1"/>
    </source>
</evidence>
<dbReference type="PROSITE" id="PS50887">
    <property type="entry name" value="GGDEF"/>
    <property type="match status" value="1"/>
</dbReference>
<dbReference type="EMBL" id="CP002355">
    <property type="protein sequence ID" value="ADR33187.1"/>
    <property type="molecule type" value="Genomic_DNA"/>
</dbReference>
<dbReference type="OrthoDB" id="7323245at2"/>
<dbReference type="InterPro" id="IPR029787">
    <property type="entry name" value="Nucleotide_cyclase"/>
</dbReference>
<dbReference type="SUPFAM" id="SSF55073">
    <property type="entry name" value="Nucleotide cyclase"/>
    <property type="match status" value="1"/>
</dbReference>
<organism evidence="5 6">
    <name type="scientific">Sulfuricurvum kujiense (strain ATCC BAA-921 / DSM 16994 / JCM 11577 / YK-1)</name>
    <dbReference type="NCBI Taxonomy" id="709032"/>
    <lineage>
        <taxon>Bacteria</taxon>
        <taxon>Pseudomonadati</taxon>
        <taxon>Campylobacterota</taxon>
        <taxon>Epsilonproteobacteria</taxon>
        <taxon>Campylobacterales</taxon>
        <taxon>Sulfurimonadaceae</taxon>
        <taxon>Sulfuricurvum</taxon>
    </lineage>
</organism>
<dbReference type="GO" id="GO:0052621">
    <property type="term" value="F:diguanylate cyclase activity"/>
    <property type="evidence" value="ECO:0007669"/>
    <property type="project" value="UniProtKB-EC"/>
</dbReference>
<evidence type="ECO:0000256" key="2">
    <source>
        <dbReference type="ARBA" id="ARBA00034247"/>
    </source>
</evidence>
<dbReference type="AlphaFoldDB" id="E4U022"/>
<dbReference type="InterPro" id="IPR050469">
    <property type="entry name" value="Diguanylate_Cyclase"/>
</dbReference>
<dbReference type="FunFam" id="3.30.70.270:FF:000001">
    <property type="entry name" value="Diguanylate cyclase domain protein"/>
    <property type="match status" value="1"/>
</dbReference>
<name>E4U022_SULKY</name>
<comment type="catalytic activity">
    <reaction evidence="2">
        <text>2 GTP = 3',3'-c-di-GMP + 2 diphosphate</text>
        <dbReference type="Rhea" id="RHEA:24898"/>
        <dbReference type="ChEBI" id="CHEBI:33019"/>
        <dbReference type="ChEBI" id="CHEBI:37565"/>
        <dbReference type="ChEBI" id="CHEBI:58805"/>
        <dbReference type="EC" id="2.7.7.65"/>
    </reaction>
</comment>
<sequence length="511" mass="57139">MTINQIVRNTVERLKAEGKVWTPDVYAETFCAEAKKAGFAVEDCSGIDRYVALMDKKTLDEIKQYRVRTTAELIRFLISKLSRMNPNEATILVELLSGLAKKMAQSIDLLHNPDASALAKKTIAILESQGGSTQIDLLKQAWTNFLSVYDDSFLMKLAHFGSVDSTNLRSTIEGLKFKTSQGGGVDYDRTIRILISSLVPSIAPTMDDTTIELSQKLHSNPAYIATDECEKEIKTAIAMRIALDKHSVEEMVHALDVLLDKLSVQLIDLIERSESSSSEIREVKRDLEALESHKPADFKTAHKRLYTIASTLEERVEVLSKDLKVHNEKVNQMGKKIATLEAELAQATQASREDFLTKLFNKRAIEEYLNLKEAEYERHGHSFCVAMLDLDHFKAVNDTYGHEAGDAVLIAFAKILKLEARNSDIVGRYGGEEFLAILGDTDLEGAKIFCEKVRAHVEQAHFMYQGQRIAVSISIGVAQRSNFPSLKALISGADERLYDAKRKGRNRVEPA</sequence>
<evidence type="ECO:0000259" key="4">
    <source>
        <dbReference type="PROSITE" id="PS50887"/>
    </source>
</evidence>
<dbReference type="PANTHER" id="PTHR45138">
    <property type="entry name" value="REGULATORY COMPONENTS OF SENSORY TRANSDUCTION SYSTEM"/>
    <property type="match status" value="1"/>
</dbReference>
<protein>
    <recommendedName>
        <fullName evidence="1">diguanylate cyclase</fullName>
        <ecNumber evidence="1">2.7.7.65</ecNumber>
    </recommendedName>
</protein>